<protein>
    <submittedName>
        <fullName evidence="3">Glycosyltransferase</fullName>
    </submittedName>
</protein>
<comment type="caution">
    <text evidence="3">The sequence shown here is derived from an EMBL/GenBank/DDBJ whole genome shotgun (WGS) entry which is preliminary data.</text>
</comment>
<dbReference type="CDD" id="cd03811">
    <property type="entry name" value="GT4_GT28_WabH-like"/>
    <property type="match status" value="1"/>
</dbReference>
<feature type="domain" description="Glycosyltransferase subfamily 4-like N-terminal" evidence="2">
    <location>
        <begin position="20"/>
        <end position="175"/>
    </location>
</feature>
<gene>
    <name evidence="3" type="ORF">NBRC116585_27350</name>
</gene>
<proteinExistence type="predicted"/>
<keyword evidence="4" id="KW-1185">Reference proteome</keyword>
<dbReference type="EMBL" id="BAABWH010000009">
    <property type="protein sequence ID" value="GAA6146617.1"/>
    <property type="molecule type" value="Genomic_DNA"/>
</dbReference>
<evidence type="ECO:0000313" key="4">
    <source>
        <dbReference type="Proteomes" id="UP001481413"/>
    </source>
</evidence>
<dbReference type="PANTHER" id="PTHR12526:SF638">
    <property type="entry name" value="SPORE COAT PROTEIN SA"/>
    <property type="match status" value="1"/>
</dbReference>
<dbReference type="PANTHER" id="PTHR12526">
    <property type="entry name" value="GLYCOSYLTRANSFERASE"/>
    <property type="match status" value="1"/>
</dbReference>
<evidence type="ECO:0000259" key="2">
    <source>
        <dbReference type="Pfam" id="PF13439"/>
    </source>
</evidence>
<dbReference type="InterPro" id="IPR028098">
    <property type="entry name" value="Glyco_trans_4-like_N"/>
</dbReference>
<dbReference type="Pfam" id="PF13439">
    <property type="entry name" value="Glyco_transf_4"/>
    <property type="match status" value="1"/>
</dbReference>
<dbReference type="RefSeq" id="WP_353295839.1">
    <property type="nucleotide sequence ID" value="NZ_BAABWH010000009.1"/>
</dbReference>
<accession>A0ABQ0A2U3</accession>
<dbReference type="InterPro" id="IPR001296">
    <property type="entry name" value="Glyco_trans_1"/>
</dbReference>
<dbReference type="Gene3D" id="3.40.50.2000">
    <property type="entry name" value="Glycogen Phosphorylase B"/>
    <property type="match status" value="2"/>
</dbReference>
<feature type="domain" description="Glycosyl transferase family 1" evidence="1">
    <location>
        <begin position="189"/>
        <end position="331"/>
    </location>
</feature>
<dbReference type="Pfam" id="PF00534">
    <property type="entry name" value="Glycos_transf_1"/>
    <property type="match status" value="1"/>
</dbReference>
<evidence type="ECO:0000313" key="3">
    <source>
        <dbReference type="EMBL" id="GAA6146617.1"/>
    </source>
</evidence>
<name>A0ABQ0A2U3_9GAMM</name>
<reference evidence="3 4" key="1">
    <citation type="submission" date="2024-04" db="EMBL/GenBank/DDBJ databases">
        <title>Draft genome sequence of Thalassolituus maritimus NBRC 116585.</title>
        <authorList>
            <person name="Miyakawa T."/>
            <person name="Kusuya Y."/>
            <person name="Miura T."/>
        </authorList>
    </citation>
    <scope>NUCLEOTIDE SEQUENCE [LARGE SCALE GENOMIC DNA]</scope>
    <source>
        <strain evidence="3 4">5NW40-0001</strain>
    </source>
</reference>
<organism evidence="3 4">
    <name type="scientific">Thalassolituus maritimus</name>
    <dbReference type="NCBI Taxonomy" id="484498"/>
    <lineage>
        <taxon>Bacteria</taxon>
        <taxon>Pseudomonadati</taxon>
        <taxon>Pseudomonadota</taxon>
        <taxon>Gammaproteobacteria</taxon>
        <taxon>Oceanospirillales</taxon>
        <taxon>Oceanospirillaceae</taxon>
        <taxon>Thalassolituus</taxon>
    </lineage>
</organism>
<evidence type="ECO:0000259" key="1">
    <source>
        <dbReference type="Pfam" id="PF00534"/>
    </source>
</evidence>
<dbReference type="Proteomes" id="UP001481413">
    <property type="component" value="Unassembled WGS sequence"/>
</dbReference>
<sequence>MQPEKQRRIGIMVTSLMGAGTEKTILTLAEALVREGALVDLYILRDHRDYTPQTGVNCIWLKTSSNREARARLKQSIAEKGEDYYDLFVISNAKYYPVVPVANKVCSVHITPTAWITDGPRWKFWSRARKIRNLRKKFASRPVIALSGGIRNDLINNLKVHPEDVRKIVNPFDLEAIRSAAEVDGDLPEGRYIVSIASLNVRKRHADTIRALGRMKDKEVSLVLVGRGKDESNLRALVKDLGLQERVIFWGWDGNPYRLLKNAALSVLASEAEGSPRALIESLLVGTPAVATDCPSGPSEILIDELSPFLVPVGDVGALTLAMDRALLDYPEIPTWIEERFDSAEVARRYLELLEEDAASDR</sequence>
<dbReference type="SUPFAM" id="SSF53756">
    <property type="entry name" value="UDP-Glycosyltransferase/glycogen phosphorylase"/>
    <property type="match status" value="1"/>
</dbReference>